<keyword evidence="1" id="KW-0805">Transcription regulation</keyword>
<evidence type="ECO:0000313" key="6">
    <source>
        <dbReference type="Proteomes" id="UP001560019"/>
    </source>
</evidence>
<dbReference type="SMART" id="SM00895">
    <property type="entry name" value="FCD"/>
    <property type="match status" value="1"/>
</dbReference>
<evidence type="ECO:0000313" key="5">
    <source>
        <dbReference type="EMBL" id="MEX5728754.1"/>
    </source>
</evidence>
<dbReference type="RefSeq" id="WP_245972344.1">
    <property type="nucleotide sequence ID" value="NZ_JBEHHI010000002.1"/>
</dbReference>
<dbReference type="PRINTS" id="PR00035">
    <property type="entry name" value="HTHGNTR"/>
</dbReference>
<dbReference type="GO" id="GO:0003677">
    <property type="term" value="F:DNA binding"/>
    <property type="evidence" value="ECO:0007669"/>
    <property type="project" value="UniProtKB-KW"/>
</dbReference>
<dbReference type="SUPFAM" id="SSF48008">
    <property type="entry name" value="GntR ligand-binding domain-like"/>
    <property type="match status" value="1"/>
</dbReference>
<dbReference type="InterPro" id="IPR011711">
    <property type="entry name" value="GntR_C"/>
</dbReference>
<sequence>MMDTMSNGGAGDMGVALLSRPALAVQVADALRELIMEGAIKSGEKIREKELTERFGVSRTPIREAMKILASEGLIELIPNRGAIISERSEEELADAFPVLAALEALAGEQAARRATDAELAEIVRLTVELRASLERQDRPHYFEINQAIHKAILVASRNETLMRSHATIAGLVHRARYQANLTRSRWEQALAEHERIAEALSARRADEVAALLKTHMMGKLAAILPGRGGPAD</sequence>
<keyword evidence="3" id="KW-0804">Transcription</keyword>
<dbReference type="EMBL" id="JBEHHI010000002">
    <property type="protein sequence ID" value="MEX5728754.1"/>
    <property type="molecule type" value="Genomic_DNA"/>
</dbReference>
<dbReference type="InterPro" id="IPR000524">
    <property type="entry name" value="Tscrpt_reg_HTH_GntR"/>
</dbReference>
<dbReference type="InterPro" id="IPR036388">
    <property type="entry name" value="WH-like_DNA-bd_sf"/>
</dbReference>
<organism evidence="5 6">
    <name type="scientific">Rhodovulum iodosum</name>
    <dbReference type="NCBI Taxonomy" id="68291"/>
    <lineage>
        <taxon>Bacteria</taxon>
        <taxon>Pseudomonadati</taxon>
        <taxon>Pseudomonadota</taxon>
        <taxon>Alphaproteobacteria</taxon>
        <taxon>Rhodobacterales</taxon>
        <taxon>Paracoccaceae</taxon>
        <taxon>Rhodovulum</taxon>
    </lineage>
</organism>
<keyword evidence="6" id="KW-1185">Reference proteome</keyword>
<dbReference type="Gene3D" id="1.10.10.10">
    <property type="entry name" value="Winged helix-like DNA-binding domain superfamily/Winged helix DNA-binding domain"/>
    <property type="match status" value="1"/>
</dbReference>
<dbReference type="CDD" id="cd07377">
    <property type="entry name" value="WHTH_GntR"/>
    <property type="match status" value="1"/>
</dbReference>
<evidence type="ECO:0000256" key="2">
    <source>
        <dbReference type="ARBA" id="ARBA00023125"/>
    </source>
</evidence>
<proteinExistence type="predicted"/>
<evidence type="ECO:0000259" key="4">
    <source>
        <dbReference type="PROSITE" id="PS50949"/>
    </source>
</evidence>
<dbReference type="InterPro" id="IPR008920">
    <property type="entry name" value="TF_FadR/GntR_C"/>
</dbReference>
<dbReference type="Proteomes" id="UP001560019">
    <property type="component" value="Unassembled WGS sequence"/>
</dbReference>
<dbReference type="SMART" id="SM00345">
    <property type="entry name" value="HTH_GNTR"/>
    <property type="match status" value="1"/>
</dbReference>
<dbReference type="PANTHER" id="PTHR43537:SF50">
    <property type="entry name" value="TRANSCRIPTIONAL REGULATORY PROTEIN"/>
    <property type="match status" value="1"/>
</dbReference>
<evidence type="ECO:0000256" key="1">
    <source>
        <dbReference type="ARBA" id="ARBA00023015"/>
    </source>
</evidence>
<feature type="domain" description="HTH gntR-type" evidence="4">
    <location>
        <begin position="21"/>
        <end position="88"/>
    </location>
</feature>
<reference evidence="5 6" key="1">
    <citation type="submission" date="2024-06" db="EMBL/GenBank/DDBJ databases">
        <title>Genome of Rhodovulum iodosum, a marine photoferrotroph.</title>
        <authorList>
            <person name="Bianchini G."/>
            <person name="Nikeleit V."/>
            <person name="Kappler A."/>
            <person name="Bryce C."/>
            <person name="Sanchez-Baracaldo P."/>
        </authorList>
    </citation>
    <scope>NUCLEOTIDE SEQUENCE [LARGE SCALE GENOMIC DNA]</scope>
    <source>
        <strain evidence="5 6">UT/N1</strain>
    </source>
</reference>
<dbReference type="Pfam" id="PF00392">
    <property type="entry name" value="GntR"/>
    <property type="match status" value="1"/>
</dbReference>
<dbReference type="PROSITE" id="PS50949">
    <property type="entry name" value="HTH_GNTR"/>
    <property type="match status" value="1"/>
</dbReference>
<name>A0ABV3XUA5_9RHOB</name>
<keyword evidence="2 5" id="KW-0238">DNA-binding</keyword>
<gene>
    <name evidence="5" type="ORF">Ga0609869_002107</name>
</gene>
<dbReference type="InterPro" id="IPR036390">
    <property type="entry name" value="WH_DNA-bd_sf"/>
</dbReference>
<evidence type="ECO:0000256" key="3">
    <source>
        <dbReference type="ARBA" id="ARBA00023163"/>
    </source>
</evidence>
<accession>A0ABV3XUA5</accession>
<dbReference type="SUPFAM" id="SSF46785">
    <property type="entry name" value="Winged helix' DNA-binding domain"/>
    <property type="match status" value="1"/>
</dbReference>
<dbReference type="Gene3D" id="1.20.120.530">
    <property type="entry name" value="GntR ligand-binding domain-like"/>
    <property type="match status" value="1"/>
</dbReference>
<protein>
    <submittedName>
        <fullName evidence="5">DNA-binding GntR family transcriptional regulator</fullName>
    </submittedName>
</protein>
<dbReference type="PANTHER" id="PTHR43537">
    <property type="entry name" value="TRANSCRIPTIONAL REGULATOR, GNTR FAMILY"/>
    <property type="match status" value="1"/>
</dbReference>
<dbReference type="Pfam" id="PF07729">
    <property type="entry name" value="FCD"/>
    <property type="match status" value="1"/>
</dbReference>
<comment type="caution">
    <text evidence="5">The sequence shown here is derived from an EMBL/GenBank/DDBJ whole genome shotgun (WGS) entry which is preliminary data.</text>
</comment>